<evidence type="ECO:0000256" key="1">
    <source>
        <dbReference type="ARBA" id="ARBA00022670"/>
    </source>
</evidence>
<proteinExistence type="predicted"/>
<name>A0A840ETB5_9FLAO</name>
<evidence type="ECO:0000313" key="7">
    <source>
        <dbReference type="Proteomes" id="UP000553034"/>
    </source>
</evidence>
<evidence type="ECO:0000256" key="4">
    <source>
        <dbReference type="SAM" id="SignalP"/>
    </source>
</evidence>
<dbReference type="Pfam" id="PF13583">
    <property type="entry name" value="Reprolysin_4"/>
    <property type="match status" value="1"/>
</dbReference>
<dbReference type="InterPro" id="IPR008979">
    <property type="entry name" value="Galactose-bd-like_sf"/>
</dbReference>
<dbReference type="SUPFAM" id="SSF49785">
    <property type="entry name" value="Galactose-binding domain-like"/>
    <property type="match status" value="1"/>
</dbReference>
<organism evidence="6 7">
    <name type="scientific">Mesonia hippocampi</name>
    <dbReference type="NCBI Taxonomy" id="1628250"/>
    <lineage>
        <taxon>Bacteria</taxon>
        <taxon>Pseudomonadati</taxon>
        <taxon>Bacteroidota</taxon>
        <taxon>Flavobacteriia</taxon>
        <taxon>Flavobacteriales</taxon>
        <taxon>Flavobacteriaceae</taxon>
        <taxon>Mesonia</taxon>
    </lineage>
</organism>
<dbReference type="RefSeq" id="WP_183476970.1">
    <property type="nucleotide sequence ID" value="NZ_JACIFO010000003.1"/>
</dbReference>
<dbReference type="Gene3D" id="2.60.40.10">
    <property type="entry name" value="Immunoglobulins"/>
    <property type="match status" value="1"/>
</dbReference>
<keyword evidence="7" id="KW-1185">Reference proteome</keyword>
<gene>
    <name evidence="6" type="ORF">GGR32_000946</name>
</gene>
<feature type="signal peptide" evidence="4">
    <location>
        <begin position="1"/>
        <end position="18"/>
    </location>
</feature>
<dbReference type="GO" id="GO:0006508">
    <property type="term" value="P:proteolysis"/>
    <property type="evidence" value="ECO:0007669"/>
    <property type="project" value="UniProtKB-KW"/>
</dbReference>
<comment type="caution">
    <text evidence="6">The sequence shown here is derived from an EMBL/GenBank/DDBJ whole genome shotgun (WGS) entry which is preliminary data.</text>
</comment>
<evidence type="ECO:0000256" key="3">
    <source>
        <dbReference type="ARBA" id="ARBA00022801"/>
    </source>
</evidence>
<dbReference type="EMBL" id="JACIFO010000003">
    <property type="protein sequence ID" value="MBB4118666.1"/>
    <property type="molecule type" value="Genomic_DNA"/>
</dbReference>
<dbReference type="Gene3D" id="2.60.120.260">
    <property type="entry name" value="Galactose-binding domain-like"/>
    <property type="match status" value="1"/>
</dbReference>
<dbReference type="AlphaFoldDB" id="A0A840ETB5"/>
<feature type="domain" description="P/Homo B" evidence="5">
    <location>
        <begin position="631"/>
        <end position="783"/>
    </location>
</feature>
<dbReference type="NCBIfam" id="TIGR04183">
    <property type="entry name" value="Por_Secre_tail"/>
    <property type="match status" value="1"/>
</dbReference>
<reference evidence="6 7" key="1">
    <citation type="submission" date="2020-08" db="EMBL/GenBank/DDBJ databases">
        <title>Genomic Encyclopedia of Type Strains, Phase IV (KMG-IV): sequencing the most valuable type-strain genomes for metagenomic binning, comparative biology and taxonomic classification.</title>
        <authorList>
            <person name="Goeker M."/>
        </authorList>
    </citation>
    <scope>NUCLEOTIDE SEQUENCE [LARGE SCALE GENOMIC DNA]</scope>
    <source>
        <strain evidence="6 7">DSM 29568</strain>
    </source>
</reference>
<keyword evidence="2 4" id="KW-0732">Signal</keyword>
<dbReference type="InterPro" id="IPR026444">
    <property type="entry name" value="Secre_tail"/>
</dbReference>
<dbReference type="PROSITE" id="PS51829">
    <property type="entry name" value="P_HOMO_B"/>
    <property type="match status" value="1"/>
</dbReference>
<dbReference type="Proteomes" id="UP000553034">
    <property type="component" value="Unassembled WGS sequence"/>
</dbReference>
<feature type="chain" id="PRO_5032566359" evidence="4">
    <location>
        <begin position="19"/>
        <end position="872"/>
    </location>
</feature>
<protein>
    <submittedName>
        <fullName evidence="6">Subtilisin-like proprotein convertase family protein</fullName>
    </submittedName>
</protein>
<dbReference type="InterPro" id="IPR013783">
    <property type="entry name" value="Ig-like_fold"/>
</dbReference>
<dbReference type="InterPro" id="IPR024079">
    <property type="entry name" value="MetalloPept_cat_dom_sf"/>
</dbReference>
<dbReference type="Gene3D" id="3.40.390.10">
    <property type="entry name" value="Collagenase (Catalytic Domain)"/>
    <property type="match status" value="1"/>
</dbReference>
<keyword evidence="1" id="KW-0645">Protease</keyword>
<dbReference type="GO" id="GO:0008237">
    <property type="term" value="F:metallopeptidase activity"/>
    <property type="evidence" value="ECO:0007669"/>
    <property type="project" value="InterPro"/>
</dbReference>
<evidence type="ECO:0000313" key="6">
    <source>
        <dbReference type="EMBL" id="MBB4118666.1"/>
    </source>
</evidence>
<sequence length="872" mass="94681">MKKIATLLLFCISMSLWAQEKQDYWQVSNANFSAISTQSVKFQLNIAKFRTVITSIVPESTEIQIPSLSGNLVTYKVQEFSNFSPELAAKYPSIKSYRGYAVNNPSEKISISLTQTGIKASVIGDKGTSIIQPIENSNTYEVKRAEEIQPASPLQCYVEESVQAAVFNTQSQMGVTSDGVMRTYRLAVATDGEYSQLFNNDPVLILGGINDVLSFINPIYENDLSIHLELIANTDDLFYTNRLTDPFTGNQGNIEYEIQPEMTNVIGEANYDVGILFSGRLGGGKASGIGAVCVDNTKGGAYAGTGGSAAPDGYYFAVNLVAHELGHMFGANHTFSRTEYTGVNVEPGSGNTIMGYAGVTFYYDVQKQSEAQFSFASIFQITNYVESVNCAVETPLTNIAPIVDAGMSYTIPKGTAFKLTAQGSDADSDVLTYSWEQSDSNFSNPYDYSYPSPTLAGNQITPSYKVFPHTESPERYFPSLEKILKGKLYSTWEMTSDVSKTMSFVVTARDNNPVGGQIALDYTEVEVVETAGPFAVTSISSTDAYVAGNQHNLTWDVANTNQAPVNTTLVNILISTDNGETFTTLLANTANDGQENITLPNQETEGAFIIIEAVDNVFLAASPKFTIGNIITPQYCNNYTGAPVAIGATSNQAVSTSFSVPQSGTITDLNLTVDITHGNIGNLGLILVAPGGNATSDKMIFIGNCYGDGSLKVTFDQEAAESLPMHCGDLTGQRVEPLNLNLADYYGEDMQGVWELYVWNLDGGETGMLNSATLEICTEEALSTNTYNLDKQAKISVYPNPSKGQLHIDYTNTAIEGNASLEVYDLTGKLIYIENNLKQLPSKIDLSFLTKGLYIMKIKDAKTNFVEKIIIE</sequence>
<dbReference type="InterPro" id="IPR002884">
    <property type="entry name" value="P_dom"/>
</dbReference>
<dbReference type="SUPFAM" id="SSF55486">
    <property type="entry name" value="Metalloproteases ('zincins'), catalytic domain"/>
    <property type="match status" value="1"/>
</dbReference>
<accession>A0A840ETB5</accession>
<keyword evidence="3" id="KW-0378">Hydrolase</keyword>
<evidence type="ECO:0000259" key="5">
    <source>
        <dbReference type="PROSITE" id="PS51829"/>
    </source>
</evidence>
<dbReference type="Pfam" id="PF18962">
    <property type="entry name" value="Por_Secre_tail"/>
    <property type="match status" value="1"/>
</dbReference>
<dbReference type="GO" id="GO:0004252">
    <property type="term" value="F:serine-type endopeptidase activity"/>
    <property type="evidence" value="ECO:0007669"/>
    <property type="project" value="InterPro"/>
</dbReference>
<evidence type="ECO:0000256" key="2">
    <source>
        <dbReference type="ARBA" id="ARBA00022729"/>
    </source>
</evidence>